<proteinExistence type="predicted"/>
<evidence type="ECO:0000313" key="2">
    <source>
        <dbReference type="EMBL" id="MBD1364186.1"/>
    </source>
</evidence>
<organism evidence="2 3">
    <name type="scientific">Mucilaginibacter pankratovii</name>
    <dbReference type="NCBI Taxonomy" id="2772110"/>
    <lineage>
        <taxon>Bacteria</taxon>
        <taxon>Pseudomonadati</taxon>
        <taxon>Bacteroidota</taxon>
        <taxon>Sphingobacteriia</taxon>
        <taxon>Sphingobacteriales</taxon>
        <taxon>Sphingobacteriaceae</taxon>
        <taxon>Mucilaginibacter</taxon>
    </lineage>
</organism>
<feature type="signal peptide" evidence="1">
    <location>
        <begin position="1"/>
        <end position="19"/>
    </location>
</feature>
<dbReference type="EMBL" id="JACWMY010000004">
    <property type="protein sequence ID" value="MBD1364186.1"/>
    <property type="molecule type" value="Genomic_DNA"/>
</dbReference>
<name>A0ABR7WPE7_9SPHI</name>
<sequence length="149" mass="17324">MKTGYLTFLIALSGLCAHAQDTLKIKHTKTYNAVFKTVHALPEVKEFLITAKHNDPVAIINGPNATWRNYWEVQIGIGNSDMLRTNFHLFVDPKTLNVYYLDNYDNGDGLDFKLITLRQWRKWRTTKAWQKMHKYKNGQLVVEIQRKGA</sequence>
<keyword evidence="3" id="KW-1185">Reference proteome</keyword>
<keyword evidence="1" id="KW-0732">Signal</keyword>
<gene>
    <name evidence="2" type="ORF">IDJ77_10230</name>
</gene>
<feature type="chain" id="PRO_5045046626" evidence="1">
    <location>
        <begin position="20"/>
        <end position="149"/>
    </location>
</feature>
<accession>A0ABR7WPE7</accession>
<reference evidence="2 3" key="1">
    <citation type="submission" date="2020-09" db="EMBL/GenBank/DDBJ databases">
        <title>Novel species of Mucilaginibacter isolated from a glacier on the Tibetan Plateau.</title>
        <authorList>
            <person name="Liu Q."/>
            <person name="Xin Y.-H."/>
        </authorList>
    </citation>
    <scope>NUCLEOTIDE SEQUENCE [LARGE SCALE GENOMIC DNA]</scope>
    <source>
        <strain evidence="2 3">ZT4R22</strain>
    </source>
</reference>
<dbReference type="RefSeq" id="WP_191188842.1">
    <property type="nucleotide sequence ID" value="NZ_JACWMY010000004.1"/>
</dbReference>
<dbReference type="Proteomes" id="UP000606600">
    <property type="component" value="Unassembled WGS sequence"/>
</dbReference>
<evidence type="ECO:0000256" key="1">
    <source>
        <dbReference type="SAM" id="SignalP"/>
    </source>
</evidence>
<protein>
    <submittedName>
        <fullName evidence="2">Uncharacterized protein</fullName>
    </submittedName>
</protein>
<comment type="caution">
    <text evidence="2">The sequence shown here is derived from an EMBL/GenBank/DDBJ whole genome shotgun (WGS) entry which is preliminary data.</text>
</comment>
<evidence type="ECO:0000313" key="3">
    <source>
        <dbReference type="Proteomes" id="UP000606600"/>
    </source>
</evidence>